<dbReference type="GO" id="GO:0006260">
    <property type="term" value="P:DNA replication"/>
    <property type="evidence" value="ECO:0007669"/>
    <property type="project" value="UniProtKB-UniRule"/>
</dbReference>
<dbReference type="AlphaFoldDB" id="A0A7V3E6R8"/>
<dbReference type="PANTHER" id="PTHR33969:SF2">
    <property type="entry name" value="SEGREGATION AND CONDENSATION PROTEIN A"/>
    <property type="match status" value="1"/>
</dbReference>
<evidence type="ECO:0000256" key="1">
    <source>
        <dbReference type="ARBA" id="ARBA00044777"/>
    </source>
</evidence>
<keyword evidence="2" id="KW-0132">Cell division</keyword>
<dbReference type="EMBL" id="DSUJ01000008">
    <property type="protein sequence ID" value="HFI91310.1"/>
    <property type="molecule type" value="Genomic_DNA"/>
</dbReference>
<dbReference type="GO" id="GO:0007059">
    <property type="term" value="P:chromosome segregation"/>
    <property type="evidence" value="ECO:0007669"/>
    <property type="project" value="UniProtKB-UniRule"/>
</dbReference>
<proteinExistence type="inferred from homology"/>
<comment type="similarity">
    <text evidence="2">Belongs to the ScpA family.</text>
</comment>
<gene>
    <name evidence="2" type="primary">scpA</name>
    <name evidence="3" type="ORF">ENS31_07225</name>
</gene>
<dbReference type="Pfam" id="PF02616">
    <property type="entry name" value="SMC_ScpA"/>
    <property type="match status" value="1"/>
</dbReference>
<dbReference type="GO" id="GO:0005737">
    <property type="term" value="C:cytoplasm"/>
    <property type="evidence" value="ECO:0007669"/>
    <property type="project" value="UniProtKB-SubCell"/>
</dbReference>
<evidence type="ECO:0000313" key="3">
    <source>
        <dbReference type="EMBL" id="HFI91310.1"/>
    </source>
</evidence>
<sequence>MYKIRLEHFEGPLDLLLFFIKRDEINIYDIPISKITKEFLEYVNYIRMLDLETAGEFILMASTLMHIKVRMLLPREVDEKGEEIDPRADLVRALLEYKRYKEVSEELSFLESNQRKISFRGNFSADPIEHPNEYSILLKNITVYDIAKAFKKVIEGIKPEPVHQIRKINITIEEQINFIMSKIEEYTNLHFLTLVHGMKEKIRVVITFIAILELVKMQRIGLKESSNFNDFVIYKLDNGKHL</sequence>
<dbReference type="PANTHER" id="PTHR33969">
    <property type="entry name" value="SEGREGATION AND CONDENSATION PROTEIN A"/>
    <property type="match status" value="1"/>
</dbReference>
<accession>A0A7V3E6R8</accession>
<dbReference type="Gene3D" id="6.10.250.2410">
    <property type="match status" value="1"/>
</dbReference>
<dbReference type="HAMAP" id="MF_01805">
    <property type="entry name" value="ScpA"/>
    <property type="match status" value="1"/>
</dbReference>
<protein>
    <recommendedName>
        <fullName evidence="1 2">Segregation and condensation protein A</fullName>
    </recommendedName>
</protein>
<evidence type="ECO:0000256" key="2">
    <source>
        <dbReference type="HAMAP-Rule" id="MF_01805"/>
    </source>
</evidence>
<dbReference type="GO" id="GO:0051301">
    <property type="term" value="P:cell division"/>
    <property type="evidence" value="ECO:0007669"/>
    <property type="project" value="UniProtKB-KW"/>
</dbReference>
<comment type="function">
    <text evidence="2">Participates in chromosomal partition during cell division. May act via the formation of a condensin-like complex containing Smc and ScpB that pull DNA away from mid-cell into both cell halves.</text>
</comment>
<organism evidence="3">
    <name type="scientific">Ignavibacterium album</name>
    <dbReference type="NCBI Taxonomy" id="591197"/>
    <lineage>
        <taxon>Bacteria</taxon>
        <taxon>Pseudomonadati</taxon>
        <taxon>Ignavibacteriota</taxon>
        <taxon>Ignavibacteria</taxon>
        <taxon>Ignavibacteriales</taxon>
        <taxon>Ignavibacteriaceae</taxon>
        <taxon>Ignavibacterium</taxon>
    </lineage>
</organism>
<dbReference type="InterPro" id="IPR003768">
    <property type="entry name" value="ScpA"/>
</dbReference>
<keyword evidence="2" id="KW-0159">Chromosome partition</keyword>
<name>A0A7V3E6R8_9BACT</name>
<reference evidence="3" key="1">
    <citation type="journal article" date="2020" name="mSystems">
        <title>Genome- and Community-Level Interaction Insights into Carbon Utilization and Element Cycling Functions of Hydrothermarchaeota in Hydrothermal Sediment.</title>
        <authorList>
            <person name="Zhou Z."/>
            <person name="Liu Y."/>
            <person name="Xu W."/>
            <person name="Pan J."/>
            <person name="Luo Z.H."/>
            <person name="Li M."/>
        </authorList>
    </citation>
    <scope>NUCLEOTIDE SEQUENCE [LARGE SCALE GENOMIC DNA]</scope>
    <source>
        <strain evidence="3">SpSt-479</strain>
    </source>
</reference>
<comment type="subcellular location">
    <subcellularLocation>
        <location evidence="2">Cytoplasm</location>
    </subcellularLocation>
    <text evidence="2">Associated with two foci at the outer edges of the nucleoid region in young cells, and at four foci within both cell halves in older cells.</text>
</comment>
<comment type="caution">
    <text evidence="3">The sequence shown here is derived from an EMBL/GenBank/DDBJ whole genome shotgun (WGS) entry which is preliminary data.</text>
</comment>
<keyword evidence="2" id="KW-0963">Cytoplasm</keyword>
<keyword evidence="2" id="KW-0131">Cell cycle</keyword>
<comment type="subunit">
    <text evidence="2">Component of a cohesin-like complex composed of ScpA, ScpB and the Smc homodimer, in which ScpA and ScpB bind to the head domain of Smc. The presence of the three proteins is required for the association of the complex with DNA.</text>
</comment>